<sequence>MTILNEKFECTLCGWKGVTADLAIAEGALTCPSCYGQPENLPELEQSGENHDPK</sequence>
<dbReference type="RefSeq" id="WP_350400408.1">
    <property type="nucleotide sequence ID" value="NZ_JBELOE010000064.1"/>
</dbReference>
<dbReference type="EMBL" id="JBELOE010000064">
    <property type="protein sequence ID" value="MER2490666.1"/>
    <property type="molecule type" value="Genomic_DNA"/>
</dbReference>
<keyword evidence="2" id="KW-1185">Reference proteome</keyword>
<proteinExistence type="predicted"/>
<comment type="caution">
    <text evidence="1">The sequence shown here is derived from an EMBL/GenBank/DDBJ whole genome shotgun (WGS) entry which is preliminary data.</text>
</comment>
<organism evidence="1 2">
    <name type="scientific">Catenovulum sediminis</name>
    <dbReference type="NCBI Taxonomy" id="1740262"/>
    <lineage>
        <taxon>Bacteria</taxon>
        <taxon>Pseudomonadati</taxon>
        <taxon>Pseudomonadota</taxon>
        <taxon>Gammaproteobacteria</taxon>
        <taxon>Alteromonadales</taxon>
        <taxon>Alteromonadaceae</taxon>
        <taxon>Catenovulum</taxon>
    </lineage>
</organism>
<reference evidence="1 2" key="1">
    <citation type="submission" date="2024-06" db="EMBL/GenBank/DDBJ databases">
        <authorList>
            <person name="Chen R.Y."/>
        </authorList>
    </citation>
    <scope>NUCLEOTIDE SEQUENCE [LARGE SCALE GENOMIC DNA]</scope>
    <source>
        <strain evidence="1 2">D2</strain>
    </source>
</reference>
<name>A0ABV1RCL9_9ALTE</name>
<dbReference type="Proteomes" id="UP001467690">
    <property type="component" value="Unassembled WGS sequence"/>
</dbReference>
<evidence type="ECO:0000313" key="1">
    <source>
        <dbReference type="EMBL" id="MER2490666.1"/>
    </source>
</evidence>
<accession>A0ABV1RCL9</accession>
<protein>
    <submittedName>
        <fullName evidence="1">Uncharacterized protein</fullName>
    </submittedName>
</protein>
<evidence type="ECO:0000313" key="2">
    <source>
        <dbReference type="Proteomes" id="UP001467690"/>
    </source>
</evidence>
<gene>
    <name evidence="1" type="ORF">ABS311_02045</name>
</gene>